<keyword evidence="6 9" id="KW-1133">Transmembrane helix</keyword>
<dbReference type="Gene3D" id="3.10.20.310">
    <property type="entry name" value="membrane protein fhac"/>
    <property type="match status" value="1"/>
</dbReference>
<dbReference type="InterPro" id="IPR005548">
    <property type="entry name" value="Cell_div_FtsQ/DivIB_C"/>
</dbReference>
<dbReference type="RefSeq" id="WP_090228004.1">
    <property type="nucleotide sequence ID" value="NZ_FNJC01000002.1"/>
</dbReference>
<name>A0A1H0MJK7_9HYPH</name>
<comment type="subcellular location">
    <subcellularLocation>
        <location evidence="9">Cell inner membrane</location>
        <topology evidence="9">Single-pass type II membrane protein</topology>
    </subcellularLocation>
    <subcellularLocation>
        <location evidence="1">Membrane</location>
    </subcellularLocation>
    <text evidence="9">Localizes to the division septum.</text>
</comment>
<dbReference type="InterPro" id="IPR001711">
    <property type="entry name" value="PLipase_C_Pinositol-sp_Y"/>
</dbReference>
<protein>
    <recommendedName>
        <fullName evidence="9">Cell division protein FtsQ</fullName>
    </recommendedName>
</protein>
<dbReference type="Pfam" id="PF03799">
    <property type="entry name" value="FtsQ_DivIB_C"/>
    <property type="match status" value="1"/>
</dbReference>
<evidence type="ECO:0000259" key="11">
    <source>
        <dbReference type="PROSITE" id="PS51779"/>
    </source>
</evidence>
<evidence type="ECO:0000256" key="5">
    <source>
        <dbReference type="ARBA" id="ARBA00022692"/>
    </source>
</evidence>
<dbReference type="PANTHER" id="PTHR35851">
    <property type="entry name" value="CELL DIVISION PROTEIN FTSQ"/>
    <property type="match status" value="1"/>
</dbReference>
<keyword evidence="2 9" id="KW-1003">Cell membrane</keyword>
<evidence type="ECO:0000256" key="7">
    <source>
        <dbReference type="ARBA" id="ARBA00023136"/>
    </source>
</evidence>
<feature type="transmembrane region" description="Helical" evidence="9">
    <location>
        <begin position="44"/>
        <end position="65"/>
    </location>
</feature>
<keyword evidence="4 9" id="KW-0132">Cell division</keyword>
<dbReference type="EMBL" id="FNJC01000002">
    <property type="protein sequence ID" value="SDO80648.1"/>
    <property type="molecule type" value="Genomic_DNA"/>
</dbReference>
<evidence type="ECO:0000256" key="6">
    <source>
        <dbReference type="ARBA" id="ARBA00022989"/>
    </source>
</evidence>
<dbReference type="Proteomes" id="UP000198795">
    <property type="component" value="Unassembled WGS sequence"/>
</dbReference>
<evidence type="ECO:0000256" key="2">
    <source>
        <dbReference type="ARBA" id="ARBA00022475"/>
    </source>
</evidence>
<keyword evidence="5 9" id="KW-0812">Transmembrane</keyword>
<keyword evidence="7 9" id="KW-0472">Membrane</keyword>
<evidence type="ECO:0000256" key="4">
    <source>
        <dbReference type="ARBA" id="ARBA00022618"/>
    </source>
</evidence>
<comment type="caution">
    <text evidence="12">The sequence shown here is derived from an EMBL/GenBank/DDBJ whole genome shotgun (WGS) entry which is preliminary data.</text>
</comment>
<evidence type="ECO:0000256" key="3">
    <source>
        <dbReference type="ARBA" id="ARBA00022519"/>
    </source>
</evidence>
<dbReference type="InterPro" id="IPR013685">
    <property type="entry name" value="POTRA_FtsQ_type"/>
</dbReference>
<dbReference type="HAMAP" id="MF_00911">
    <property type="entry name" value="FtsQ_subfam"/>
    <property type="match status" value="1"/>
</dbReference>
<accession>A0A1H0MJK7</accession>
<evidence type="ECO:0000256" key="8">
    <source>
        <dbReference type="ARBA" id="ARBA00023306"/>
    </source>
</evidence>
<dbReference type="InterPro" id="IPR045335">
    <property type="entry name" value="FtsQ_C_sf"/>
</dbReference>
<evidence type="ECO:0000313" key="13">
    <source>
        <dbReference type="Proteomes" id="UP000198795"/>
    </source>
</evidence>
<keyword evidence="3 9" id="KW-0997">Cell inner membrane</keyword>
<feature type="domain" description="PI-PLC Y-box" evidence="10">
    <location>
        <begin position="144"/>
        <end position="177"/>
    </location>
</feature>
<dbReference type="Gene3D" id="3.40.50.11690">
    <property type="entry name" value="Cell division protein FtsQ/DivIB"/>
    <property type="match status" value="1"/>
</dbReference>
<reference evidence="12 13" key="1">
    <citation type="submission" date="2016-10" db="EMBL/GenBank/DDBJ databases">
        <authorList>
            <person name="Varghese N."/>
            <person name="Submissions S."/>
        </authorList>
    </citation>
    <scope>NUCLEOTIDE SEQUENCE [LARGE SCALE GENOMIC DNA]</scope>
    <source>
        <strain evidence="12 13">CGMCC 1.6497</strain>
    </source>
</reference>
<dbReference type="InterPro" id="IPR034746">
    <property type="entry name" value="POTRA"/>
</dbReference>
<feature type="domain" description="POTRA" evidence="11">
    <location>
        <begin position="91"/>
        <end position="159"/>
    </location>
</feature>
<evidence type="ECO:0000256" key="1">
    <source>
        <dbReference type="ARBA" id="ARBA00004370"/>
    </source>
</evidence>
<proteinExistence type="inferred from homology"/>
<sequence>MQQVGAFSGLFRSARAASPHSDDAGSLPDYDWPNERARPRRVSVALRVTSIAIAGLVGIGLFWILTQGGEQTRTMSSVSAELDRVVGWSGFGIDQVTLKGHRFTPDGDVFDALGLDKARSVLSFDFAAARRAVEELSWVERASITRVYPDQMIVEITERVPYALWQHGKDLLIVDREGRVLSAAERHTAPSGLVQIAGEGAAKEASALMALLSAHADLSGALQQAERVAGRRWRLHLVDGNQIELPATGEATALADLKAWPDFAAVLAAGHSVIDVRTSGRIAVRTLVKEAGTDVEPRSIRELIMRAG</sequence>
<evidence type="ECO:0000313" key="12">
    <source>
        <dbReference type="EMBL" id="SDO80648.1"/>
    </source>
</evidence>
<comment type="function">
    <text evidence="9">Essential cell division protein.</text>
</comment>
<gene>
    <name evidence="9" type="primary">ftsQ</name>
    <name evidence="12" type="ORF">SAMN04488061_1708</name>
</gene>
<dbReference type="InterPro" id="IPR026579">
    <property type="entry name" value="FtsQ"/>
</dbReference>
<dbReference type="PANTHER" id="PTHR35851:SF1">
    <property type="entry name" value="CELL DIVISION PROTEIN FTSQ"/>
    <property type="match status" value="1"/>
</dbReference>
<dbReference type="PROSITE" id="PS51779">
    <property type="entry name" value="POTRA"/>
    <property type="match status" value="1"/>
</dbReference>
<keyword evidence="13" id="KW-1185">Reference proteome</keyword>
<dbReference type="GO" id="GO:0051301">
    <property type="term" value="P:cell division"/>
    <property type="evidence" value="ECO:0007669"/>
    <property type="project" value="UniProtKB-KW"/>
</dbReference>
<evidence type="ECO:0000256" key="9">
    <source>
        <dbReference type="HAMAP-Rule" id="MF_00911"/>
    </source>
</evidence>
<keyword evidence="8 9" id="KW-0131">Cell cycle</keyword>
<comment type="similarity">
    <text evidence="9">Belongs to the FtsQ/DivIB family. FtsQ subfamily.</text>
</comment>
<organism evidence="12 13">
    <name type="scientific">Filomicrobium insigne</name>
    <dbReference type="NCBI Taxonomy" id="418854"/>
    <lineage>
        <taxon>Bacteria</taxon>
        <taxon>Pseudomonadati</taxon>
        <taxon>Pseudomonadota</taxon>
        <taxon>Alphaproteobacteria</taxon>
        <taxon>Hyphomicrobiales</taxon>
        <taxon>Hyphomicrobiaceae</taxon>
        <taxon>Filomicrobium</taxon>
    </lineage>
</organism>
<dbReference type="Pfam" id="PF08478">
    <property type="entry name" value="POTRA_1"/>
    <property type="match status" value="1"/>
</dbReference>
<evidence type="ECO:0000259" key="10">
    <source>
        <dbReference type="PROSITE" id="PS50008"/>
    </source>
</evidence>
<dbReference type="PROSITE" id="PS50008">
    <property type="entry name" value="PIPLC_Y_DOMAIN"/>
    <property type="match status" value="1"/>
</dbReference>